<sequence>MQPISTTTITPSHPTPATIPRTTIGTMSASPPPSTAAPWRSLFLSHLEGMESAEFTLSTLRHASSSSSSYTSSGGRRSSILAAPVYFPRARTCICRGLWGHLPVNPKNEAELNPEGVWESELLTFTTDVRMDKMEELWEDGLDFDLRIAGRRGTDPDSPTTGKVGEELWEDSLARMKGKRSSSDENAAKISKEQKLKGSGGGSPVEAVFWAREPGVQWRVRGRAYVLAPDIESSPEGREVMSALKSRMRKQSEEDSKWSFAREITAHFGNLSPAMRGTFRNPPPGRPVSLPIEGEGLALGQKVTDLEDPVARANFRVVVIVPEELDQADLSDPENPKRWIHTYVGARDKGKGGWETVEVWP</sequence>
<evidence type="ECO:0000256" key="1">
    <source>
        <dbReference type="SAM" id="MobiDB-lite"/>
    </source>
</evidence>
<gene>
    <name evidence="3" type="ORF">RRF57_000020</name>
</gene>
<dbReference type="GO" id="GO:0010181">
    <property type="term" value="F:FMN binding"/>
    <property type="evidence" value="ECO:0007669"/>
    <property type="project" value="InterPro"/>
</dbReference>
<feature type="region of interest" description="Disordered" evidence="1">
    <location>
        <begin position="1"/>
        <end position="33"/>
    </location>
</feature>
<dbReference type="Gene3D" id="2.30.110.10">
    <property type="entry name" value="Electron Transport, Fmn-binding Protein, Chain A"/>
    <property type="match status" value="1"/>
</dbReference>
<dbReference type="SUPFAM" id="SSF50475">
    <property type="entry name" value="FMN-binding split barrel"/>
    <property type="match status" value="1"/>
</dbReference>
<name>A0AAN7UMV2_9PEZI</name>
<proteinExistence type="predicted"/>
<dbReference type="InterPro" id="IPR024624">
    <property type="entry name" value="Pyridox_Oxase_Alr4036_FMN-bd"/>
</dbReference>
<dbReference type="EMBL" id="JAWHQM010000001">
    <property type="protein sequence ID" value="KAK5624304.1"/>
    <property type="molecule type" value="Genomic_DNA"/>
</dbReference>
<accession>A0AAN7UMV2</accession>
<dbReference type="Pfam" id="PF12766">
    <property type="entry name" value="Pyridox_oxase_2"/>
    <property type="match status" value="1"/>
</dbReference>
<evidence type="ECO:0000313" key="4">
    <source>
        <dbReference type="Proteomes" id="UP001305414"/>
    </source>
</evidence>
<protein>
    <recommendedName>
        <fullName evidence="2">Pyridoxamine 5'-phosphate oxidase Alr4036 family FMN-binding domain-containing protein</fullName>
    </recommendedName>
</protein>
<dbReference type="AlphaFoldDB" id="A0AAN7UMV2"/>
<evidence type="ECO:0000313" key="3">
    <source>
        <dbReference type="EMBL" id="KAK5624304.1"/>
    </source>
</evidence>
<feature type="compositionally biased region" description="Basic and acidic residues" evidence="1">
    <location>
        <begin position="181"/>
        <end position="196"/>
    </location>
</feature>
<dbReference type="Proteomes" id="UP001305414">
    <property type="component" value="Unassembled WGS sequence"/>
</dbReference>
<reference evidence="3 4" key="1">
    <citation type="submission" date="2023-10" db="EMBL/GenBank/DDBJ databases">
        <title>Draft genome sequence of Xylaria bambusicola isolate GMP-LS, the root and basal stem rot pathogen of sugarcane in Indonesia.</title>
        <authorList>
            <person name="Selvaraj P."/>
            <person name="Muralishankar V."/>
            <person name="Muruganantham S."/>
            <person name="Sp S."/>
            <person name="Haryani S."/>
            <person name="Lau K.J.X."/>
            <person name="Naqvi N.I."/>
        </authorList>
    </citation>
    <scope>NUCLEOTIDE SEQUENCE [LARGE SCALE GENOMIC DNA]</scope>
    <source>
        <strain evidence="3">GMP-LS</strain>
    </source>
</reference>
<feature type="compositionally biased region" description="Low complexity" evidence="1">
    <location>
        <begin position="1"/>
        <end position="20"/>
    </location>
</feature>
<feature type="region of interest" description="Disordered" evidence="1">
    <location>
        <begin position="175"/>
        <end position="203"/>
    </location>
</feature>
<evidence type="ECO:0000259" key="2">
    <source>
        <dbReference type="Pfam" id="PF12766"/>
    </source>
</evidence>
<dbReference type="PANTHER" id="PTHR28243">
    <property type="entry name" value="AGL049CP"/>
    <property type="match status" value="1"/>
</dbReference>
<organism evidence="3 4">
    <name type="scientific">Xylaria bambusicola</name>
    <dbReference type="NCBI Taxonomy" id="326684"/>
    <lineage>
        <taxon>Eukaryota</taxon>
        <taxon>Fungi</taxon>
        <taxon>Dikarya</taxon>
        <taxon>Ascomycota</taxon>
        <taxon>Pezizomycotina</taxon>
        <taxon>Sordariomycetes</taxon>
        <taxon>Xylariomycetidae</taxon>
        <taxon>Xylariales</taxon>
        <taxon>Xylariaceae</taxon>
        <taxon>Xylaria</taxon>
    </lineage>
</organism>
<dbReference type="InterPro" id="IPR012349">
    <property type="entry name" value="Split_barrel_FMN-bd"/>
</dbReference>
<comment type="caution">
    <text evidence="3">The sequence shown here is derived from an EMBL/GenBank/DDBJ whole genome shotgun (WGS) entry which is preliminary data.</text>
</comment>
<feature type="domain" description="Pyridoxamine 5'-phosphate oxidase Alr4036 family FMN-binding" evidence="2">
    <location>
        <begin position="37"/>
        <end position="139"/>
    </location>
</feature>
<keyword evidence="4" id="KW-1185">Reference proteome</keyword>
<dbReference type="PANTHER" id="PTHR28243:SF1">
    <property type="entry name" value="PYRIDOXAMINE 5'-PHOSPHATE OXIDASE ALR4036 FAMILY FMN-BINDING DOMAIN-CONTAINING PROTEIN"/>
    <property type="match status" value="1"/>
</dbReference>